<dbReference type="EMBL" id="CP016364">
    <property type="protein sequence ID" value="APG46500.1"/>
    <property type="molecule type" value="Genomic_DNA"/>
</dbReference>
<keyword evidence="1" id="KW-1133">Transmembrane helix</keyword>
<dbReference type="Proteomes" id="UP000183859">
    <property type="component" value="Chromosome"/>
</dbReference>
<reference evidence="3" key="1">
    <citation type="submission" date="2016-07" db="EMBL/GenBank/DDBJ databases">
        <title>Phaeobacter portensis sp. nov., a tropodithietic acid producing bacterium isolated from a German harbor.</title>
        <authorList>
            <person name="Freese H.M."/>
            <person name="Bunk B."/>
            <person name="Breider S."/>
            <person name="Brinkhoff T."/>
        </authorList>
    </citation>
    <scope>NUCLEOTIDE SEQUENCE [LARGE SCALE GENOMIC DNA]</scope>
    <source>
        <strain evidence="3">P97</strain>
    </source>
</reference>
<evidence type="ECO:0000313" key="3">
    <source>
        <dbReference type="Proteomes" id="UP000183859"/>
    </source>
</evidence>
<evidence type="ECO:0000256" key="1">
    <source>
        <dbReference type="SAM" id="Phobius"/>
    </source>
</evidence>
<dbReference type="AlphaFoldDB" id="A0A1L3I2Z8"/>
<keyword evidence="1" id="KW-0472">Membrane</keyword>
<sequence>MFVIGALLFGVLLGAYSAKKRGGSLADILQYGAVYGIGFAIVGLIATIIIHRMAL</sequence>
<protein>
    <submittedName>
        <fullName evidence="2">Uncharacterized protein</fullName>
    </submittedName>
</protein>
<dbReference type="KEGG" id="php:PhaeoP97_01073"/>
<keyword evidence="1" id="KW-0812">Transmembrane</keyword>
<organism evidence="2 3">
    <name type="scientific">Phaeobacter porticola</name>
    <dbReference type="NCBI Taxonomy" id="1844006"/>
    <lineage>
        <taxon>Bacteria</taxon>
        <taxon>Pseudomonadati</taxon>
        <taxon>Pseudomonadota</taxon>
        <taxon>Alphaproteobacteria</taxon>
        <taxon>Rhodobacterales</taxon>
        <taxon>Roseobacteraceae</taxon>
        <taxon>Phaeobacter</taxon>
    </lineage>
</organism>
<evidence type="ECO:0000313" key="2">
    <source>
        <dbReference type="EMBL" id="APG46500.1"/>
    </source>
</evidence>
<gene>
    <name evidence="2" type="ORF">PhaeoP97_01073</name>
</gene>
<keyword evidence="3" id="KW-1185">Reference proteome</keyword>
<accession>A0A1L3I2Z8</accession>
<dbReference type="STRING" id="1844006.PhaeoP97_01073"/>
<dbReference type="RefSeq" id="WP_096740446.1">
    <property type="nucleotide sequence ID" value="NZ_CP016364.1"/>
</dbReference>
<name>A0A1L3I2Z8_9RHOB</name>
<feature type="transmembrane region" description="Helical" evidence="1">
    <location>
        <begin position="33"/>
        <end position="50"/>
    </location>
</feature>
<proteinExistence type="predicted"/>